<comment type="caution">
    <text evidence="2">The sequence shown here is derived from an EMBL/GenBank/DDBJ whole genome shotgun (WGS) entry which is preliminary data.</text>
</comment>
<keyword evidence="1" id="KW-0472">Membrane</keyword>
<evidence type="ECO:0000313" key="3">
    <source>
        <dbReference type="Proteomes" id="UP001500037"/>
    </source>
</evidence>
<evidence type="ECO:0000313" key="2">
    <source>
        <dbReference type="EMBL" id="GAA1241111.1"/>
    </source>
</evidence>
<keyword evidence="3" id="KW-1185">Reference proteome</keyword>
<feature type="transmembrane region" description="Helical" evidence="1">
    <location>
        <begin position="49"/>
        <end position="70"/>
    </location>
</feature>
<protein>
    <submittedName>
        <fullName evidence="2">Uncharacterized protein</fullName>
    </submittedName>
</protein>
<name>A0ABN1W9C1_9ACTN</name>
<sequence length="91" mass="9614">MKTLRSYFHLFLLPLLLPLVPLQLATAYLRVHTGRLKAAHAAGDRGALSIEMALIVIVVVAIAGAVLAALTTFGTNAKNKIPSVLPTITPS</sequence>
<gene>
    <name evidence="2" type="ORF">GCM10009665_34930</name>
</gene>
<accession>A0ABN1W9C1</accession>
<keyword evidence="1" id="KW-0812">Transmembrane</keyword>
<dbReference type="RefSeq" id="WP_344442586.1">
    <property type="nucleotide sequence ID" value="NZ_BAAALF010000055.1"/>
</dbReference>
<keyword evidence="1" id="KW-1133">Transmembrane helix</keyword>
<dbReference type="Proteomes" id="UP001500037">
    <property type="component" value="Unassembled WGS sequence"/>
</dbReference>
<organism evidence="2 3">
    <name type="scientific">Kitasatospora nipponensis</name>
    <dbReference type="NCBI Taxonomy" id="258049"/>
    <lineage>
        <taxon>Bacteria</taxon>
        <taxon>Bacillati</taxon>
        <taxon>Actinomycetota</taxon>
        <taxon>Actinomycetes</taxon>
        <taxon>Kitasatosporales</taxon>
        <taxon>Streptomycetaceae</taxon>
        <taxon>Kitasatospora</taxon>
    </lineage>
</organism>
<reference evidence="2 3" key="1">
    <citation type="journal article" date="2019" name="Int. J. Syst. Evol. Microbiol.">
        <title>The Global Catalogue of Microorganisms (GCM) 10K type strain sequencing project: providing services to taxonomists for standard genome sequencing and annotation.</title>
        <authorList>
            <consortium name="The Broad Institute Genomics Platform"/>
            <consortium name="The Broad Institute Genome Sequencing Center for Infectious Disease"/>
            <person name="Wu L."/>
            <person name="Ma J."/>
        </authorList>
    </citation>
    <scope>NUCLEOTIDE SEQUENCE [LARGE SCALE GENOMIC DNA]</scope>
    <source>
        <strain evidence="2 3">JCM 13004</strain>
    </source>
</reference>
<evidence type="ECO:0000256" key="1">
    <source>
        <dbReference type="SAM" id="Phobius"/>
    </source>
</evidence>
<dbReference type="EMBL" id="BAAALF010000055">
    <property type="protein sequence ID" value="GAA1241111.1"/>
    <property type="molecule type" value="Genomic_DNA"/>
</dbReference>
<proteinExistence type="predicted"/>